<keyword evidence="1" id="KW-0812">Transmembrane</keyword>
<keyword evidence="1" id="KW-1133">Transmembrane helix</keyword>
<evidence type="ECO:0000313" key="3">
    <source>
        <dbReference type="Proteomes" id="UP000075635"/>
    </source>
</evidence>
<comment type="caution">
    <text evidence="2">The sequence shown here is derived from an EMBL/GenBank/DDBJ whole genome shotgun (WGS) entry which is preliminary data.</text>
</comment>
<evidence type="ECO:0000313" key="2">
    <source>
        <dbReference type="EMBL" id="KYF70240.1"/>
    </source>
</evidence>
<name>A0A150QQJ9_SORCE</name>
<proteinExistence type="predicted"/>
<feature type="non-terminal residue" evidence="2">
    <location>
        <position position="293"/>
    </location>
</feature>
<sequence length="293" mass="30720">MLPASPPSVELTSPRVGWRHEGLGRVFGGLALLAIGGPFVASVLILVVADLLGHEGLRSHSFHALTVVIPGALVALGLALVSVFLSTTPVSRRGPVRVAAGAGGLRLAVGAAERWIPRVEVRSGLVLPEPRMRVELHLRRGQVLDVQVASEEEGARLLAGLGIGPAERRVAISLGGVHRELVAGCAGLPALMTLWLVVLGGLFGHIGAALAMAWLALTLVPTWLLRRAARPTQVVVGSDGVRVERSFSTAWLPYAELTEIRKDGDALLLVSQKSGTLVLETGEAQSDAVAVRI</sequence>
<dbReference type="EMBL" id="JEMB01003600">
    <property type="protein sequence ID" value="KYF70240.1"/>
    <property type="molecule type" value="Genomic_DNA"/>
</dbReference>
<organism evidence="2 3">
    <name type="scientific">Sorangium cellulosum</name>
    <name type="common">Polyangium cellulosum</name>
    <dbReference type="NCBI Taxonomy" id="56"/>
    <lineage>
        <taxon>Bacteria</taxon>
        <taxon>Pseudomonadati</taxon>
        <taxon>Myxococcota</taxon>
        <taxon>Polyangia</taxon>
        <taxon>Polyangiales</taxon>
        <taxon>Polyangiaceae</taxon>
        <taxon>Sorangium</taxon>
    </lineage>
</organism>
<evidence type="ECO:0008006" key="4">
    <source>
        <dbReference type="Google" id="ProtNLM"/>
    </source>
</evidence>
<dbReference type="AlphaFoldDB" id="A0A150QQJ9"/>
<feature type="transmembrane region" description="Helical" evidence="1">
    <location>
        <begin position="194"/>
        <end position="220"/>
    </location>
</feature>
<accession>A0A150QQJ9</accession>
<dbReference type="Proteomes" id="UP000075635">
    <property type="component" value="Unassembled WGS sequence"/>
</dbReference>
<gene>
    <name evidence="2" type="ORF">BE17_34030</name>
</gene>
<feature type="transmembrane region" description="Helical" evidence="1">
    <location>
        <begin position="64"/>
        <end position="85"/>
    </location>
</feature>
<keyword evidence="1" id="KW-0472">Membrane</keyword>
<feature type="transmembrane region" description="Helical" evidence="1">
    <location>
        <begin position="26"/>
        <end position="52"/>
    </location>
</feature>
<evidence type="ECO:0000256" key="1">
    <source>
        <dbReference type="SAM" id="Phobius"/>
    </source>
</evidence>
<reference evidence="2 3" key="1">
    <citation type="submission" date="2014-02" db="EMBL/GenBank/DDBJ databases">
        <title>The small core and large imbalanced accessory genome model reveals a collaborative survival strategy of Sorangium cellulosum strains in nature.</title>
        <authorList>
            <person name="Han K."/>
            <person name="Peng R."/>
            <person name="Blom J."/>
            <person name="Li Y.-Z."/>
        </authorList>
    </citation>
    <scope>NUCLEOTIDE SEQUENCE [LARGE SCALE GENOMIC DNA]</scope>
    <source>
        <strain evidence="2 3">So0011-07</strain>
    </source>
</reference>
<protein>
    <recommendedName>
        <fullName evidence="4">PH domain-containing protein</fullName>
    </recommendedName>
</protein>